<evidence type="ECO:0000313" key="2">
    <source>
        <dbReference type="Proteomes" id="UP001595912"/>
    </source>
</evidence>
<dbReference type="Proteomes" id="UP001595912">
    <property type="component" value="Unassembled WGS sequence"/>
</dbReference>
<proteinExistence type="predicted"/>
<dbReference type="SUPFAM" id="SSF53474">
    <property type="entry name" value="alpha/beta-Hydrolases"/>
    <property type="match status" value="1"/>
</dbReference>
<sequence length="263" mass="28376">MPQMSSVWAPALVGGVRNADPAASLDESDIECVFYGDLFRPAGRFLSEEVPPLTAEDVDDDLELELLLSWWREAAARDPAVVAPDARTLGVRSSARAAILALAGARILARVSERVLVWWVKQVTTYFTQPEVRAAIRKRFLNAIGDDTRVVVAHSLGSVVAYEVMCSLADSKVTDLVTLGSPLGVPHVVLHRLDPAPIWPPGVRRWTNITDDADFVALQPRLRKIFGPGVTDVAISNGFAAHQATRYLTAAETGSAIIAGLSS</sequence>
<dbReference type="Gene3D" id="3.40.50.1820">
    <property type="entry name" value="alpha/beta hydrolase"/>
    <property type="match status" value="1"/>
</dbReference>
<gene>
    <name evidence="1" type="ORF">ACFPIJ_27625</name>
</gene>
<reference evidence="2" key="1">
    <citation type="journal article" date="2019" name="Int. J. Syst. Evol. Microbiol.">
        <title>The Global Catalogue of Microorganisms (GCM) 10K type strain sequencing project: providing services to taxonomists for standard genome sequencing and annotation.</title>
        <authorList>
            <consortium name="The Broad Institute Genomics Platform"/>
            <consortium name="The Broad Institute Genome Sequencing Center for Infectious Disease"/>
            <person name="Wu L."/>
            <person name="Ma J."/>
        </authorList>
    </citation>
    <scope>NUCLEOTIDE SEQUENCE [LARGE SCALE GENOMIC DNA]</scope>
    <source>
        <strain evidence="2">CGMCC 4.7152</strain>
    </source>
</reference>
<keyword evidence="2" id="KW-1185">Reference proteome</keyword>
<protein>
    <submittedName>
        <fullName evidence="1">Uncharacterized protein</fullName>
    </submittedName>
</protein>
<dbReference type="InterPro" id="IPR029058">
    <property type="entry name" value="AB_hydrolase_fold"/>
</dbReference>
<name>A0ABV9W2H4_9ACTN</name>
<evidence type="ECO:0000313" key="1">
    <source>
        <dbReference type="EMBL" id="MFC5001593.1"/>
    </source>
</evidence>
<dbReference type="EMBL" id="JBHSIU010000037">
    <property type="protein sequence ID" value="MFC5001593.1"/>
    <property type="molecule type" value="Genomic_DNA"/>
</dbReference>
<organism evidence="1 2">
    <name type="scientific">Dactylosporangium cerinum</name>
    <dbReference type="NCBI Taxonomy" id="1434730"/>
    <lineage>
        <taxon>Bacteria</taxon>
        <taxon>Bacillati</taxon>
        <taxon>Actinomycetota</taxon>
        <taxon>Actinomycetes</taxon>
        <taxon>Micromonosporales</taxon>
        <taxon>Micromonosporaceae</taxon>
        <taxon>Dactylosporangium</taxon>
    </lineage>
</organism>
<comment type="caution">
    <text evidence="1">The sequence shown here is derived from an EMBL/GenBank/DDBJ whole genome shotgun (WGS) entry which is preliminary data.</text>
</comment>
<dbReference type="RefSeq" id="WP_380118823.1">
    <property type="nucleotide sequence ID" value="NZ_JBHSIU010000037.1"/>
</dbReference>
<accession>A0ABV9W2H4</accession>